<dbReference type="EMBL" id="CP073767">
    <property type="protein sequence ID" value="UWZ50669.1"/>
    <property type="molecule type" value="Genomic_DNA"/>
</dbReference>
<organism evidence="1 2">
    <name type="scientific">Dactylosporangium aurantiacum</name>
    <dbReference type="NCBI Taxonomy" id="35754"/>
    <lineage>
        <taxon>Bacteria</taxon>
        <taxon>Bacillati</taxon>
        <taxon>Actinomycetota</taxon>
        <taxon>Actinomycetes</taxon>
        <taxon>Micromonosporales</taxon>
        <taxon>Micromonosporaceae</taxon>
        <taxon>Dactylosporangium</taxon>
    </lineage>
</organism>
<gene>
    <name evidence="1" type="ORF">Daura_28035</name>
</gene>
<evidence type="ECO:0000313" key="1">
    <source>
        <dbReference type="EMBL" id="UWZ50669.1"/>
    </source>
</evidence>
<dbReference type="Proteomes" id="UP001058003">
    <property type="component" value="Chromosome"/>
</dbReference>
<proteinExistence type="predicted"/>
<keyword evidence="2" id="KW-1185">Reference proteome</keyword>
<dbReference type="AlphaFoldDB" id="A0A9Q9I6Q5"/>
<protein>
    <submittedName>
        <fullName evidence="1">Uncharacterized protein</fullName>
    </submittedName>
</protein>
<reference evidence="1" key="1">
    <citation type="submission" date="2021-04" db="EMBL/GenBank/DDBJ databases">
        <title>Dactylosporangium aurantiacum NRRL B-8018 full assembly.</title>
        <authorList>
            <person name="Hartkoorn R.C."/>
            <person name="Beaudoing E."/>
            <person name="Hot D."/>
        </authorList>
    </citation>
    <scope>NUCLEOTIDE SEQUENCE</scope>
    <source>
        <strain evidence="1">NRRL B-8018</strain>
    </source>
</reference>
<evidence type="ECO:0000313" key="2">
    <source>
        <dbReference type="Proteomes" id="UP001058003"/>
    </source>
</evidence>
<accession>A0A9Q9I6Q5</accession>
<dbReference type="KEGG" id="daur:Daura_28035"/>
<dbReference type="RefSeq" id="WP_156089641.1">
    <property type="nucleotide sequence ID" value="NZ_CP073767.1"/>
</dbReference>
<name>A0A9Q9I6Q5_9ACTN</name>
<sequence>MNPRQVLSPPTLPACSYASGIIVSASMVRMAPAAKAWVTAIASGGAPPSAA</sequence>